<reference evidence="3" key="1">
    <citation type="submission" date="2017-09" db="EMBL/GenBank/DDBJ databases">
        <title>FDA dAtabase for Regulatory Grade micrObial Sequences (FDA-ARGOS): Supporting development and validation of Infectious Disease Dx tests.</title>
        <authorList>
            <person name="Minogue T."/>
            <person name="Wolcott M."/>
            <person name="Wasieloski L."/>
            <person name="Aguilar W."/>
            <person name="Moore D."/>
            <person name="Tallon L.J."/>
            <person name="Sadzewicz L."/>
            <person name="Ott S."/>
            <person name="Zhao X."/>
            <person name="Nagaraj S."/>
            <person name="Vavikolanu K."/>
            <person name="Aluvathingal J."/>
            <person name="Nadendla S."/>
            <person name="Sichtig H."/>
        </authorList>
    </citation>
    <scope>NUCLEOTIDE SEQUENCE [LARGE SCALE GENOMIC DNA]</scope>
    <source>
        <strain evidence="3">FDAARGOS_388</strain>
    </source>
</reference>
<dbReference type="EMBL" id="CP023521">
    <property type="protein sequence ID" value="ATF83382.1"/>
    <property type="molecule type" value="Genomic_DNA"/>
</dbReference>
<accession>A0ABM6P866</accession>
<gene>
    <name evidence="2" type="ORF">CO711_26665</name>
</gene>
<dbReference type="InterPro" id="IPR007921">
    <property type="entry name" value="CHAP_dom"/>
</dbReference>
<dbReference type="Proteomes" id="UP000218103">
    <property type="component" value="Chromosome 2"/>
</dbReference>
<proteinExistence type="predicted"/>
<dbReference type="PANTHER" id="PTHR30094:SF0">
    <property type="entry name" value="BIFUNCTIONAL GLUTATHIONYLSPERMIDINE SYNTHETASE_AMIDASE-RELATED"/>
    <property type="match status" value="1"/>
</dbReference>
<protein>
    <submittedName>
        <fullName evidence="2">CHAP domain-containing protein</fullName>
    </submittedName>
</protein>
<evidence type="ECO:0000313" key="3">
    <source>
        <dbReference type="Proteomes" id="UP000218103"/>
    </source>
</evidence>
<sequence>MVIFTIFVACIIPTKLNINPMRKVGEVVDEVNGVKVYYNGGIGSVSGRSLTSDGYNVGIKYQCVEFVKRYYYEHLGHRMPQSLGNAIDYFDVTVRDGGMNRARNLIQFRNNGSEKPVVDDLVVFEPWIFNRYGHVAIVSNVTDSTVEIIQQNSGPLGRSRETYPLTSENGKWKVESYRLLGWLRIRSAKPLSLYGVE</sequence>
<evidence type="ECO:0000313" key="2">
    <source>
        <dbReference type="EMBL" id="ATF83382.1"/>
    </source>
</evidence>
<evidence type="ECO:0000259" key="1">
    <source>
        <dbReference type="PROSITE" id="PS50911"/>
    </source>
</evidence>
<organism evidence="2 3">
    <name type="scientific">Burkholderia cepacia</name>
    <name type="common">Pseudomonas cepacia</name>
    <dbReference type="NCBI Taxonomy" id="292"/>
    <lineage>
        <taxon>Bacteria</taxon>
        <taxon>Pseudomonadati</taxon>
        <taxon>Pseudomonadota</taxon>
        <taxon>Betaproteobacteria</taxon>
        <taxon>Burkholderiales</taxon>
        <taxon>Burkholderiaceae</taxon>
        <taxon>Burkholderia</taxon>
        <taxon>Burkholderia cepacia complex</taxon>
    </lineage>
</organism>
<dbReference type="InterPro" id="IPR051705">
    <property type="entry name" value="Gsp_Synthetase/Amidase"/>
</dbReference>
<dbReference type="PROSITE" id="PS50911">
    <property type="entry name" value="CHAP"/>
    <property type="match status" value="1"/>
</dbReference>
<name>A0ABM6P866_BURCE</name>
<dbReference type="Pfam" id="PF05257">
    <property type="entry name" value="CHAP"/>
    <property type="match status" value="1"/>
</dbReference>
<dbReference type="Gene3D" id="3.90.1720.10">
    <property type="entry name" value="endopeptidase domain like (from Nostoc punctiforme)"/>
    <property type="match status" value="1"/>
</dbReference>
<dbReference type="PANTHER" id="PTHR30094">
    <property type="entry name" value="BIFUNCTIONAL GLUTATHIONYLSPERMIDINE SYNTHETASE/AMIDASE-RELATED"/>
    <property type="match status" value="1"/>
</dbReference>
<dbReference type="SUPFAM" id="SSF54001">
    <property type="entry name" value="Cysteine proteinases"/>
    <property type="match status" value="1"/>
</dbReference>
<keyword evidence="3" id="KW-1185">Reference proteome</keyword>
<feature type="domain" description="Peptidase C51" evidence="1">
    <location>
        <begin position="38"/>
        <end position="179"/>
    </location>
</feature>
<dbReference type="InterPro" id="IPR038765">
    <property type="entry name" value="Papain-like_cys_pep_sf"/>
</dbReference>